<comment type="caution">
    <text evidence="1">The sequence shown here is derived from an EMBL/GenBank/DDBJ whole genome shotgun (WGS) entry which is preliminary data.</text>
</comment>
<organism evidence="1 2">
    <name type="scientific">Pseudocohnilembus persalinus</name>
    <name type="common">Ciliate</name>
    <dbReference type="NCBI Taxonomy" id="266149"/>
    <lineage>
        <taxon>Eukaryota</taxon>
        <taxon>Sar</taxon>
        <taxon>Alveolata</taxon>
        <taxon>Ciliophora</taxon>
        <taxon>Intramacronucleata</taxon>
        <taxon>Oligohymenophorea</taxon>
        <taxon>Scuticociliatia</taxon>
        <taxon>Philasterida</taxon>
        <taxon>Pseudocohnilembidae</taxon>
        <taxon>Pseudocohnilembus</taxon>
    </lineage>
</organism>
<name>A0A0V0QWZ3_PSEPJ</name>
<reference evidence="1 2" key="1">
    <citation type="journal article" date="2015" name="Sci. Rep.">
        <title>Genome of the facultative scuticociliatosis pathogen Pseudocohnilembus persalinus provides insight into its virulence through horizontal gene transfer.</title>
        <authorList>
            <person name="Xiong J."/>
            <person name="Wang G."/>
            <person name="Cheng J."/>
            <person name="Tian M."/>
            <person name="Pan X."/>
            <person name="Warren A."/>
            <person name="Jiang C."/>
            <person name="Yuan D."/>
            <person name="Miao W."/>
        </authorList>
    </citation>
    <scope>NUCLEOTIDE SEQUENCE [LARGE SCALE GENOMIC DNA]</scope>
    <source>
        <strain evidence="1">36N120E</strain>
    </source>
</reference>
<keyword evidence="2" id="KW-1185">Reference proteome</keyword>
<evidence type="ECO:0000313" key="1">
    <source>
        <dbReference type="EMBL" id="KRX06708.1"/>
    </source>
</evidence>
<protein>
    <submittedName>
        <fullName evidence="1">Uncharacterized protein</fullName>
    </submittedName>
</protein>
<dbReference type="EMBL" id="LDAU01000092">
    <property type="protein sequence ID" value="KRX06708.1"/>
    <property type="molecule type" value="Genomic_DNA"/>
</dbReference>
<dbReference type="Proteomes" id="UP000054937">
    <property type="component" value="Unassembled WGS sequence"/>
</dbReference>
<sequence>MAQNPSNPDSSNDTHYIDMKVIAYRKKLEDEKIQQQEIEKQKIQIQDFKTSFYNAFKDQLKNSFINSLYYTVPLGTGLMVARKSLLIVPFTMFLGFTGQFYYDLKTKGLTCEIQQIKENVQE</sequence>
<accession>A0A0V0QWZ3</accession>
<gene>
    <name evidence="1" type="ORF">PPERSA_09110</name>
</gene>
<dbReference type="InParanoid" id="A0A0V0QWZ3"/>
<proteinExistence type="predicted"/>
<evidence type="ECO:0000313" key="2">
    <source>
        <dbReference type="Proteomes" id="UP000054937"/>
    </source>
</evidence>
<dbReference type="AlphaFoldDB" id="A0A0V0QWZ3"/>